<dbReference type="AlphaFoldDB" id="A0A2M8L3A6"/>
<evidence type="ECO:0000313" key="9">
    <source>
        <dbReference type="Proteomes" id="UP000231474"/>
    </source>
</evidence>
<dbReference type="Gene3D" id="3.40.50.620">
    <property type="entry name" value="HUPs"/>
    <property type="match status" value="1"/>
</dbReference>
<dbReference type="GO" id="GO:0005524">
    <property type="term" value="F:ATP binding"/>
    <property type="evidence" value="ECO:0007669"/>
    <property type="project" value="UniProtKB-KW"/>
</dbReference>
<dbReference type="InterPro" id="IPR023586">
    <property type="entry name" value="Ile-tRNA-ligase_type2"/>
</dbReference>
<dbReference type="InterPro" id="IPR014729">
    <property type="entry name" value="Rossmann-like_a/b/a_fold"/>
</dbReference>
<dbReference type="GO" id="GO:0004822">
    <property type="term" value="F:isoleucine-tRNA ligase activity"/>
    <property type="evidence" value="ECO:0007669"/>
    <property type="project" value="InterPro"/>
</dbReference>
<evidence type="ECO:0000313" key="8">
    <source>
        <dbReference type="EMBL" id="PJE67404.1"/>
    </source>
</evidence>
<comment type="similarity">
    <text evidence="1">Belongs to the class-I aminoacyl-tRNA synthetase family. IleS type 2 subfamily.</text>
</comment>
<dbReference type="GO" id="GO:0006428">
    <property type="term" value="P:isoleucyl-tRNA aminoacylation"/>
    <property type="evidence" value="ECO:0007669"/>
    <property type="project" value="TreeGrafter"/>
</dbReference>
<evidence type="ECO:0000259" key="7">
    <source>
        <dbReference type="Pfam" id="PF00133"/>
    </source>
</evidence>
<keyword evidence="3" id="KW-0547">Nucleotide-binding</keyword>
<keyword evidence="2" id="KW-0436">Ligase</keyword>
<name>A0A2M8L3A6_9BACT</name>
<keyword evidence="4" id="KW-0067">ATP-binding</keyword>
<dbReference type="Pfam" id="PF00133">
    <property type="entry name" value="tRNA-synt_1"/>
    <property type="match status" value="1"/>
</dbReference>
<evidence type="ECO:0000256" key="2">
    <source>
        <dbReference type="ARBA" id="ARBA00022598"/>
    </source>
</evidence>
<dbReference type="PANTHER" id="PTHR42780:SF1">
    <property type="entry name" value="ISOLEUCINE--TRNA LIGASE, CYTOPLASMIC"/>
    <property type="match status" value="1"/>
</dbReference>
<proteinExistence type="inferred from homology"/>
<dbReference type="InterPro" id="IPR001412">
    <property type="entry name" value="aa-tRNA-synth_I_CS"/>
</dbReference>
<dbReference type="SUPFAM" id="SSF52374">
    <property type="entry name" value="Nucleotidylyl transferase"/>
    <property type="match status" value="1"/>
</dbReference>
<gene>
    <name evidence="8" type="ORF">COU95_02580</name>
</gene>
<dbReference type="EMBL" id="PFEK01000051">
    <property type="protein sequence ID" value="PJE67404.1"/>
    <property type="molecule type" value="Genomic_DNA"/>
</dbReference>
<keyword evidence="5" id="KW-0648">Protein biosynthesis</keyword>
<evidence type="ECO:0000256" key="4">
    <source>
        <dbReference type="ARBA" id="ARBA00022840"/>
    </source>
</evidence>
<evidence type="ECO:0000256" key="3">
    <source>
        <dbReference type="ARBA" id="ARBA00022741"/>
    </source>
</evidence>
<protein>
    <recommendedName>
        <fullName evidence="7">Aminoacyl-tRNA synthetase class Ia domain-containing protein</fullName>
    </recommendedName>
</protein>
<evidence type="ECO:0000256" key="6">
    <source>
        <dbReference type="ARBA" id="ARBA00023146"/>
    </source>
</evidence>
<accession>A0A2M8L3A6</accession>
<dbReference type="PROSITE" id="PS00178">
    <property type="entry name" value="AA_TRNA_LIGASE_I"/>
    <property type="match status" value="1"/>
</dbReference>
<comment type="caution">
    <text evidence="8">The sequence shown here is derived from an EMBL/GenBank/DDBJ whole genome shotgun (WGS) entry which is preliminary data.</text>
</comment>
<reference evidence="9" key="1">
    <citation type="submission" date="2017-09" db="EMBL/GenBank/DDBJ databases">
        <title>Depth-based differentiation of microbial function through sediment-hosted aquifers and enrichment of novel symbionts in the deep terrestrial subsurface.</title>
        <authorList>
            <person name="Probst A.J."/>
            <person name="Ladd B."/>
            <person name="Jarett J.K."/>
            <person name="Geller-Mcgrath D.E."/>
            <person name="Sieber C.M.K."/>
            <person name="Emerson J.B."/>
            <person name="Anantharaman K."/>
            <person name="Thomas B.C."/>
            <person name="Malmstrom R."/>
            <person name="Stieglmeier M."/>
            <person name="Klingl A."/>
            <person name="Woyke T."/>
            <person name="Ryan C.M."/>
            <person name="Banfield J.F."/>
        </authorList>
    </citation>
    <scope>NUCLEOTIDE SEQUENCE [LARGE SCALE GENOMIC DNA]</scope>
</reference>
<feature type="domain" description="Aminoacyl-tRNA synthetase class Ia" evidence="7">
    <location>
        <begin position="21"/>
        <end position="90"/>
    </location>
</feature>
<keyword evidence="6" id="KW-0030">Aminoacyl-tRNA synthetase</keyword>
<evidence type="ECO:0000256" key="5">
    <source>
        <dbReference type="ARBA" id="ARBA00022917"/>
    </source>
</evidence>
<evidence type="ECO:0000256" key="1">
    <source>
        <dbReference type="ARBA" id="ARBA00007078"/>
    </source>
</evidence>
<sequence>MISRMDDNLKDKNPAEAEKGILKFWQENKIFEKTLKKDAPSGEFIFYDGPPFANGLPHYGHILASVIKDVIPRYKTMRGYKVPRRWGWDC</sequence>
<dbReference type="Proteomes" id="UP000231474">
    <property type="component" value="Unassembled WGS sequence"/>
</dbReference>
<feature type="non-terminal residue" evidence="8">
    <location>
        <position position="90"/>
    </location>
</feature>
<dbReference type="InterPro" id="IPR002300">
    <property type="entry name" value="aa-tRNA-synth_Ia"/>
</dbReference>
<organism evidence="8 9">
    <name type="scientific">Candidatus Shapirobacteria bacterium CG10_big_fil_rev_8_21_14_0_10_40_9</name>
    <dbReference type="NCBI Taxonomy" id="1974888"/>
    <lineage>
        <taxon>Bacteria</taxon>
        <taxon>Candidatus Shapironibacteriota</taxon>
    </lineage>
</organism>
<dbReference type="PANTHER" id="PTHR42780">
    <property type="entry name" value="SOLEUCYL-TRNA SYNTHETASE"/>
    <property type="match status" value="1"/>
</dbReference>